<gene>
    <name evidence="2" type="ORF">CCAM_LOCUS23865</name>
</gene>
<evidence type="ECO:0000313" key="3">
    <source>
        <dbReference type="Proteomes" id="UP000595140"/>
    </source>
</evidence>
<keyword evidence="3" id="KW-1185">Reference proteome</keyword>
<feature type="region of interest" description="Disordered" evidence="1">
    <location>
        <begin position="56"/>
        <end position="353"/>
    </location>
</feature>
<name>A0A484M0N3_9ASTE</name>
<organism evidence="2 3">
    <name type="scientific">Cuscuta campestris</name>
    <dbReference type="NCBI Taxonomy" id="132261"/>
    <lineage>
        <taxon>Eukaryota</taxon>
        <taxon>Viridiplantae</taxon>
        <taxon>Streptophyta</taxon>
        <taxon>Embryophyta</taxon>
        <taxon>Tracheophyta</taxon>
        <taxon>Spermatophyta</taxon>
        <taxon>Magnoliopsida</taxon>
        <taxon>eudicotyledons</taxon>
        <taxon>Gunneridae</taxon>
        <taxon>Pentapetalae</taxon>
        <taxon>asterids</taxon>
        <taxon>lamiids</taxon>
        <taxon>Solanales</taxon>
        <taxon>Convolvulaceae</taxon>
        <taxon>Cuscuteae</taxon>
        <taxon>Cuscuta</taxon>
        <taxon>Cuscuta subgen. Grammica</taxon>
        <taxon>Cuscuta sect. Cleistogrammica</taxon>
    </lineage>
</organism>
<feature type="compositionally biased region" description="Basic and acidic residues" evidence="1">
    <location>
        <begin position="138"/>
        <end position="148"/>
    </location>
</feature>
<evidence type="ECO:0000313" key="2">
    <source>
        <dbReference type="EMBL" id="VFQ82089.1"/>
    </source>
</evidence>
<feature type="compositionally biased region" description="Basic and acidic residues" evidence="1">
    <location>
        <begin position="162"/>
        <end position="178"/>
    </location>
</feature>
<feature type="compositionally biased region" description="Gly residues" evidence="1">
    <location>
        <begin position="58"/>
        <end position="76"/>
    </location>
</feature>
<accession>A0A484M0N3</accession>
<proteinExistence type="predicted"/>
<feature type="compositionally biased region" description="Basic and acidic residues" evidence="1">
    <location>
        <begin position="109"/>
        <end position="119"/>
    </location>
</feature>
<reference evidence="2 3" key="1">
    <citation type="submission" date="2018-04" db="EMBL/GenBank/DDBJ databases">
        <authorList>
            <person name="Vogel A."/>
        </authorList>
    </citation>
    <scope>NUCLEOTIDE SEQUENCE [LARGE SCALE GENOMIC DNA]</scope>
</reference>
<feature type="compositionally biased region" description="Polar residues" evidence="1">
    <location>
        <begin position="284"/>
        <end position="298"/>
    </location>
</feature>
<sequence length="353" mass="38276">MHNGESKEAGASVFAVKNKKEVKELVCSHCGKGGHDVEACYKLIGYPEGWIFRDQAGRGRGNNRGRGNFCGPGRGAGRSTVTGGRSETPREDALRSNSTTSYFEDAEELSTRDHLDRSWRNGGPSGNGDAEELQTIDLVDRADDHGRPSEGQNDGPSGEESTVDRVMEDGRPSSRQKTDAPAQLQMVDPVDRSTDGSRPSLRQKSDEPATLQTVDPVDRSTDGGRPSSSQQAVETLGRSQRERRPNHRTQSKAGKRRLILTASILRCRRRKNSSATNSGGSGSPTYGDSPLSSGNTLHQHWRQRAGHGGGTPPAAAAAFEDINNQKPTIEKEEQSRSRTAEEKTKQGRTDEGE</sequence>
<dbReference type="EMBL" id="OOIL02002298">
    <property type="protein sequence ID" value="VFQ82089.1"/>
    <property type="molecule type" value="Genomic_DNA"/>
</dbReference>
<evidence type="ECO:0008006" key="4">
    <source>
        <dbReference type="Google" id="ProtNLM"/>
    </source>
</evidence>
<feature type="compositionally biased region" description="Basic residues" evidence="1">
    <location>
        <begin position="244"/>
        <end position="258"/>
    </location>
</feature>
<feature type="compositionally biased region" description="Basic and acidic residues" evidence="1">
    <location>
        <begin position="328"/>
        <end position="353"/>
    </location>
</feature>
<dbReference type="Proteomes" id="UP000595140">
    <property type="component" value="Unassembled WGS sequence"/>
</dbReference>
<dbReference type="AlphaFoldDB" id="A0A484M0N3"/>
<protein>
    <recommendedName>
        <fullName evidence="4">CCHC-type domain-containing protein</fullName>
    </recommendedName>
</protein>
<evidence type="ECO:0000256" key="1">
    <source>
        <dbReference type="SAM" id="MobiDB-lite"/>
    </source>
</evidence>